<evidence type="ECO:0000259" key="6">
    <source>
        <dbReference type="PROSITE" id="PS50808"/>
    </source>
</evidence>
<dbReference type="InterPro" id="IPR036236">
    <property type="entry name" value="Znf_C2H2_sf"/>
</dbReference>
<evidence type="ECO:0000256" key="4">
    <source>
        <dbReference type="PROSITE-ProRule" id="PRU00027"/>
    </source>
</evidence>
<evidence type="ECO:0000256" key="1">
    <source>
        <dbReference type="ARBA" id="ARBA00022723"/>
    </source>
</evidence>
<comment type="caution">
    <text evidence="7">The sequence shown here is derived from an EMBL/GenBank/DDBJ whole genome shotgun (WGS) entry which is preliminary data.</text>
</comment>
<keyword evidence="8" id="KW-1185">Reference proteome</keyword>
<evidence type="ECO:0000313" key="8">
    <source>
        <dbReference type="Proteomes" id="UP001472677"/>
    </source>
</evidence>
<evidence type="ECO:0000313" key="7">
    <source>
        <dbReference type="EMBL" id="KAK8493128.1"/>
    </source>
</evidence>
<dbReference type="Pfam" id="PF02892">
    <property type="entry name" value="zf-BED"/>
    <property type="match status" value="1"/>
</dbReference>
<keyword evidence="3" id="KW-0862">Zinc</keyword>
<feature type="region of interest" description="Disordered" evidence="5">
    <location>
        <begin position="1"/>
        <end position="46"/>
    </location>
</feature>
<protein>
    <recommendedName>
        <fullName evidence="6">BED-type domain-containing protein</fullName>
    </recommendedName>
</protein>
<dbReference type="PROSITE" id="PS50808">
    <property type="entry name" value="ZF_BED"/>
    <property type="match status" value="1"/>
</dbReference>
<gene>
    <name evidence="7" type="ORF">V6N12_003662</name>
</gene>
<dbReference type="EMBL" id="JBBPBM010000644">
    <property type="protein sequence ID" value="KAK8493128.1"/>
    <property type="molecule type" value="Genomic_DNA"/>
</dbReference>
<dbReference type="PANTHER" id="PTHR34396">
    <property type="entry name" value="OS03G0264950 PROTEIN-RELATED"/>
    <property type="match status" value="1"/>
</dbReference>
<reference evidence="7 8" key="1">
    <citation type="journal article" date="2024" name="G3 (Bethesda)">
        <title>Genome assembly of Hibiscus sabdariffa L. provides insights into metabolisms of medicinal natural products.</title>
        <authorList>
            <person name="Kim T."/>
        </authorList>
    </citation>
    <scope>NUCLEOTIDE SEQUENCE [LARGE SCALE GENOMIC DNA]</scope>
    <source>
        <strain evidence="7">TK-2024</strain>
        <tissue evidence="7">Old leaves</tissue>
    </source>
</reference>
<dbReference type="InterPro" id="IPR053031">
    <property type="entry name" value="Cuticle_assoc_protein"/>
</dbReference>
<accession>A0ABR2AJ10</accession>
<name>A0ABR2AJ10_9ROSI</name>
<feature type="domain" description="BED-type" evidence="6">
    <location>
        <begin position="44"/>
        <end position="97"/>
    </location>
</feature>
<organism evidence="7 8">
    <name type="scientific">Hibiscus sabdariffa</name>
    <name type="common">roselle</name>
    <dbReference type="NCBI Taxonomy" id="183260"/>
    <lineage>
        <taxon>Eukaryota</taxon>
        <taxon>Viridiplantae</taxon>
        <taxon>Streptophyta</taxon>
        <taxon>Embryophyta</taxon>
        <taxon>Tracheophyta</taxon>
        <taxon>Spermatophyta</taxon>
        <taxon>Magnoliopsida</taxon>
        <taxon>eudicotyledons</taxon>
        <taxon>Gunneridae</taxon>
        <taxon>Pentapetalae</taxon>
        <taxon>rosids</taxon>
        <taxon>malvids</taxon>
        <taxon>Malvales</taxon>
        <taxon>Malvaceae</taxon>
        <taxon>Malvoideae</taxon>
        <taxon>Hibiscus</taxon>
    </lineage>
</organism>
<evidence type="ECO:0000256" key="5">
    <source>
        <dbReference type="SAM" id="MobiDB-lite"/>
    </source>
</evidence>
<dbReference type="Proteomes" id="UP001472677">
    <property type="component" value="Unassembled WGS sequence"/>
</dbReference>
<dbReference type="SUPFAM" id="SSF57667">
    <property type="entry name" value="beta-beta-alpha zinc fingers"/>
    <property type="match status" value="1"/>
</dbReference>
<dbReference type="InterPro" id="IPR003656">
    <property type="entry name" value="Znf_BED"/>
</dbReference>
<proteinExistence type="predicted"/>
<evidence type="ECO:0000256" key="3">
    <source>
        <dbReference type="ARBA" id="ARBA00022833"/>
    </source>
</evidence>
<keyword evidence="2 4" id="KW-0863">Zinc-finger</keyword>
<dbReference type="SMART" id="SM00614">
    <property type="entry name" value="ZnF_BED"/>
    <property type="match status" value="1"/>
</dbReference>
<dbReference type="PANTHER" id="PTHR34396:SF25">
    <property type="entry name" value="BOUNDARY ELEMENT ASSOCIATED FACTOR"/>
    <property type="match status" value="1"/>
</dbReference>
<sequence>MSSFDENEDVNSTFVDSMMVSNEEERQNPTAKKSFVDESTGKRKRKSKWWTHFSVDEEDPAFASCKYCQKLIDCKTKNGTTPLANHISRCKKYPPNLDKK</sequence>
<keyword evidence="1" id="KW-0479">Metal-binding</keyword>
<evidence type="ECO:0000256" key="2">
    <source>
        <dbReference type="ARBA" id="ARBA00022771"/>
    </source>
</evidence>